<name>A0A1C7NAJ3_9FUNG</name>
<evidence type="ECO:0000256" key="1">
    <source>
        <dbReference type="ARBA" id="ARBA00001941"/>
    </source>
</evidence>
<evidence type="ECO:0000259" key="7">
    <source>
        <dbReference type="PROSITE" id="PS51677"/>
    </source>
</evidence>
<organism evidence="8 9">
    <name type="scientific">Choanephora cucurbitarum</name>
    <dbReference type="NCBI Taxonomy" id="101091"/>
    <lineage>
        <taxon>Eukaryota</taxon>
        <taxon>Fungi</taxon>
        <taxon>Fungi incertae sedis</taxon>
        <taxon>Mucoromycota</taxon>
        <taxon>Mucoromycotina</taxon>
        <taxon>Mucoromycetes</taxon>
        <taxon>Mucorales</taxon>
        <taxon>Mucorineae</taxon>
        <taxon>Choanephoraceae</taxon>
        <taxon>Choanephoroideae</taxon>
        <taxon>Choanephora</taxon>
    </lineage>
</organism>
<keyword evidence="9" id="KW-1185">Reference proteome</keyword>
<keyword evidence="4" id="KW-0378">Hydrolase</keyword>
<protein>
    <submittedName>
        <fullName evidence="8">Peptidoglycan-N-acetylglucosamine deacetylase</fullName>
    </submittedName>
</protein>
<dbReference type="Gene3D" id="3.20.20.370">
    <property type="entry name" value="Glycoside hydrolase/deacetylase"/>
    <property type="match status" value="1"/>
</dbReference>
<evidence type="ECO:0000256" key="6">
    <source>
        <dbReference type="SAM" id="SignalP"/>
    </source>
</evidence>
<dbReference type="PANTHER" id="PTHR46471">
    <property type="entry name" value="CHITIN DEACETYLASE"/>
    <property type="match status" value="1"/>
</dbReference>
<dbReference type="GO" id="GO:0005975">
    <property type="term" value="P:carbohydrate metabolic process"/>
    <property type="evidence" value="ECO:0007669"/>
    <property type="project" value="InterPro"/>
</dbReference>
<dbReference type="GO" id="GO:0046872">
    <property type="term" value="F:metal ion binding"/>
    <property type="evidence" value="ECO:0007669"/>
    <property type="project" value="UniProtKB-KW"/>
</dbReference>
<dbReference type="GO" id="GO:0016810">
    <property type="term" value="F:hydrolase activity, acting on carbon-nitrogen (but not peptide) bonds"/>
    <property type="evidence" value="ECO:0007669"/>
    <property type="project" value="InterPro"/>
</dbReference>
<dbReference type="PROSITE" id="PS51677">
    <property type="entry name" value="NODB"/>
    <property type="match status" value="1"/>
</dbReference>
<accession>A0A1C7NAJ3</accession>
<dbReference type="Proteomes" id="UP000093000">
    <property type="component" value="Unassembled WGS sequence"/>
</dbReference>
<keyword evidence="2" id="KW-0479">Metal-binding</keyword>
<dbReference type="SUPFAM" id="SSF88713">
    <property type="entry name" value="Glycoside hydrolase/deacetylase"/>
    <property type="match status" value="1"/>
</dbReference>
<dbReference type="AlphaFoldDB" id="A0A1C7NAJ3"/>
<evidence type="ECO:0000313" key="8">
    <source>
        <dbReference type="EMBL" id="OBZ86142.1"/>
    </source>
</evidence>
<sequence>MLFSAAFTLAMATLAMGAPVTSTDANTENYSAPAPVEAPTGSNVQDGVYLSCNRPGVFALSFDDGPYQYSWDLAKSLKEQNITATFFINGNNWVNVETDSVETSDGQKTYMEVIAHYKEMGHEVASHTYEHKVLAGLSAEDVEYQMNTQSDIIKKAIGLRPAIMRPPTGAYDDNVLATLRKLGYAVVNWDVDTNDWRNHNFEEEKAAYQTMDQDTPQSIGHITLEHEVFEQTVNELVPWAIEYIKSKNYEFVTVSDCLGVPAYYS</sequence>
<keyword evidence="5" id="KW-0119">Carbohydrate metabolism</keyword>
<feature type="chain" id="PRO_5008889568" evidence="6">
    <location>
        <begin position="18"/>
        <end position="265"/>
    </location>
</feature>
<reference evidence="8 9" key="1">
    <citation type="submission" date="2016-03" db="EMBL/GenBank/DDBJ databases">
        <title>Choanephora cucurbitarum.</title>
        <authorList>
            <person name="Min B."/>
            <person name="Park H."/>
            <person name="Park J.-H."/>
            <person name="Shin H.-D."/>
            <person name="Choi I.-G."/>
        </authorList>
    </citation>
    <scope>NUCLEOTIDE SEQUENCE [LARGE SCALE GENOMIC DNA]</scope>
    <source>
        <strain evidence="8 9">KUS-F28377</strain>
    </source>
</reference>
<comment type="caution">
    <text evidence="8">The sequence shown here is derived from an EMBL/GenBank/DDBJ whole genome shotgun (WGS) entry which is preliminary data.</text>
</comment>
<dbReference type="OrthoDB" id="2125469at2759"/>
<keyword evidence="3 6" id="KW-0732">Signal</keyword>
<dbReference type="InParanoid" id="A0A1C7NAJ3"/>
<dbReference type="InterPro" id="IPR002509">
    <property type="entry name" value="NODB_dom"/>
</dbReference>
<feature type="signal peptide" evidence="6">
    <location>
        <begin position="1"/>
        <end position="17"/>
    </location>
</feature>
<dbReference type="EMBL" id="LUGH01000325">
    <property type="protein sequence ID" value="OBZ86142.1"/>
    <property type="molecule type" value="Genomic_DNA"/>
</dbReference>
<evidence type="ECO:0000256" key="4">
    <source>
        <dbReference type="ARBA" id="ARBA00022801"/>
    </source>
</evidence>
<evidence type="ECO:0000256" key="3">
    <source>
        <dbReference type="ARBA" id="ARBA00022729"/>
    </source>
</evidence>
<evidence type="ECO:0000256" key="5">
    <source>
        <dbReference type="ARBA" id="ARBA00023277"/>
    </source>
</evidence>
<proteinExistence type="predicted"/>
<feature type="domain" description="NodB homology" evidence="7">
    <location>
        <begin position="56"/>
        <end position="252"/>
    </location>
</feature>
<dbReference type="Pfam" id="PF01522">
    <property type="entry name" value="Polysacc_deac_1"/>
    <property type="match status" value="1"/>
</dbReference>
<dbReference type="STRING" id="101091.A0A1C7NAJ3"/>
<gene>
    <name evidence="8" type="primary">pgdA_0</name>
    <name evidence="8" type="ORF">A0J61_05804</name>
</gene>
<dbReference type="PANTHER" id="PTHR46471:SF4">
    <property type="entry name" value="CHITIN DEACETYLASE"/>
    <property type="match status" value="1"/>
</dbReference>
<evidence type="ECO:0000256" key="2">
    <source>
        <dbReference type="ARBA" id="ARBA00022723"/>
    </source>
</evidence>
<evidence type="ECO:0000313" key="9">
    <source>
        <dbReference type="Proteomes" id="UP000093000"/>
    </source>
</evidence>
<comment type="cofactor">
    <cofactor evidence="1">
        <name>Co(2+)</name>
        <dbReference type="ChEBI" id="CHEBI:48828"/>
    </cofactor>
</comment>
<dbReference type="InterPro" id="IPR011330">
    <property type="entry name" value="Glyco_hydro/deAcase_b/a-brl"/>
</dbReference>